<feature type="transmembrane region" description="Helical" evidence="1">
    <location>
        <begin position="40"/>
        <end position="61"/>
    </location>
</feature>
<protein>
    <submittedName>
        <fullName evidence="2">Uncharacterized protein</fullName>
    </submittedName>
</protein>
<feature type="transmembrane region" description="Helical" evidence="1">
    <location>
        <begin position="68"/>
        <end position="86"/>
    </location>
</feature>
<accession>A0A481Z1G5</accession>
<keyword evidence="1" id="KW-0472">Membrane</keyword>
<reference evidence="2" key="1">
    <citation type="journal article" date="2019" name="MBio">
        <title>Virus Genomes from Deep Sea Sediments Expand the Ocean Megavirome and Support Independent Origins of Viral Gigantism.</title>
        <authorList>
            <person name="Backstrom D."/>
            <person name="Yutin N."/>
            <person name="Jorgensen S.L."/>
            <person name="Dharamshi J."/>
            <person name="Homa F."/>
            <person name="Zaremba-Niedwiedzka K."/>
            <person name="Spang A."/>
            <person name="Wolf Y.I."/>
            <person name="Koonin E.V."/>
            <person name="Ettema T.J."/>
        </authorList>
    </citation>
    <scope>NUCLEOTIDE SEQUENCE</scope>
</reference>
<gene>
    <name evidence="2" type="ORF">LCMiAC01_02130</name>
</gene>
<sequence>MGNKILKWNNDNCLIEYRWFSKNIKVDEWPSQCWFDAWSVIHFILTSVIYLVILFFIHLFVKKNKVKWALVALIILNVLHTIEDILENAEMFSIEYILWQLFDHDSFQNFVGDILSGLVGSVIIFILYAKMIK</sequence>
<keyword evidence="1" id="KW-0812">Transmembrane</keyword>
<dbReference type="EMBL" id="MK500391">
    <property type="protein sequence ID" value="QBK88536.1"/>
    <property type="molecule type" value="Genomic_DNA"/>
</dbReference>
<feature type="transmembrane region" description="Helical" evidence="1">
    <location>
        <begin position="106"/>
        <end position="129"/>
    </location>
</feature>
<organism evidence="2">
    <name type="scientific">Mimivirus LCMiAC01</name>
    <dbReference type="NCBI Taxonomy" id="2506608"/>
    <lineage>
        <taxon>Viruses</taxon>
        <taxon>Varidnaviria</taxon>
        <taxon>Bamfordvirae</taxon>
        <taxon>Nucleocytoviricota</taxon>
        <taxon>Megaviricetes</taxon>
        <taxon>Imitervirales</taxon>
        <taxon>Mimiviridae</taxon>
        <taxon>Klosneuvirinae</taxon>
    </lineage>
</organism>
<keyword evidence="1" id="KW-1133">Transmembrane helix</keyword>
<name>A0A481Z1G5_9VIRU</name>
<evidence type="ECO:0000313" key="2">
    <source>
        <dbReference type="EMBL" id="QBK88536.1"/>
    </source>
</evidence>
<proteinExistence type="predicted"/>
<evidence type="ECO:0000256" key="1">
    <source>
        <dbReference type="SAM" id="Phobius"/>
    </source>
</evidence>